<dbReference type="KEGG" id="ahal:FTX54_016370"/>
<dbReference type="AlphaFoldDB" id="A0AAJ8N229"/>
<gene>
    <name evidence="1" type="ORF">FTX54_016370</name>
</gene>
<name>A0AAJ8N229_9BACI</name>
<protein>
    <submittedName>
        <fullName evidence="1">Uncharacterized protein</fullName>
    </submittedName>
</protein>
<evidence type="ECO:0000313" key="2">
    <source>
        <dbReference type="Proteomes" id="UP000321816"/>
    </source>
</evidence>
<sequence>MEEIDKYFLRLRENEEGIYTAGYEKYDKFLSPFKCGLYIVQKSLRFTTY</sequence>
<dbReference type="Proteomes" id="UP000321816">
    <property type="component" value="Chromosome"/>
</dbReference>
<keyword evidence="2" id="KW-1185">Reference proteome</keyword>
<evidence type="ECO:0000313" key="1">
    <source>
        <dbReference type="EMBL" id="WWD79945.1"/>
    </source>
</evidence>
<dbReference type="EMBL" id="CP144914">
    <property type="protein sequence ID" value="WWD79945.1"/>
    <property type="molecule type" value="Genomic_DNA"/>
</dbReference>
<proteinExistence type="predicted"/>
<accession>A0AAJ8N229</accession>
<dbReference type="RefSeq" id="WP_187254450.1">
    <property type="nucleotide sequence ID" value="NZ_CP144914.1"/>
</dbReference>
<reference evidence="1 2" key="1">
    <citation type="submission" date="2024-01" db="EMBL/GenBank/DDBJ databases">
        <title>Complete Genome Sequence of Alkalicoccus halolimnae BZ-SZ-XJ29T, a Moderately Halophilic Bacterium Isolated from a Salt Lake.</title>
        <authorList>
            <person name="Zhao B."/>
        </authorList>
    </citation>
    <scope>NUCLEOTIDE SEQUENCE [LARGE SCALE GENOMIC DNA]</scope>
    <source>
        <strain evidence="1 2">BZ-SZ-XJ29</strain>
    </source>
</reference>
<organism evidence="1 2">
    <name type="scientific">Alkalicoccus halolimnae</name>
    <dbReference type="NCBI Taxonomy" id="1667239"/>
    <lineage>
        <taxon>Bacteria</taxon>
        <taxon>Bacillati</taxon>
        <taxon>Bacillota</taxon>
        <taxon>Bacilli</taxon>
        <taxon>Bacillales</taxon>
        <taxon>Bacillaceae</taxon>
        <taxon>Alkalicoccus</taxon>
    </lineage>
</organism>